<keyword evidence="3" id="KW-1185">Reference proteome</keyword>
<evidence type="ECO:0000313" key="1">
    <source>
        <dbReference type="EMBL" id="CAI9926202.1"/>
    </source>
</evidence>
<dbReference type="EMBL" id="CAXDID020000673">
    <property type="protein sequence ID" value="CAL6109679.1"/>
    <property type="molecule type" value="Genomic_DNA"/>
</dbReference>
<protein>
    <submittedName>
        <fullName evidence="2">Hypothetical_protein</fullName>
    </submittedName>
</protein>
<evidence type="ECO:0000313" key="2">
    <source>
        <dbReference type="EMBL" id="CAL6109679.1"/>
    </source>
</evidence>
<name>A0AA86TTE8_9EUKA</name>
<gene>
    <name evidence="1" type="ORF">HINF_LOCUS13847</name>
    <name evidence="2" type="ORF">HINF_LOCUS75560</name>
</gene>
<dbReference type="Proteomes" id="UP001642409">
    <property type="component" value="Unassembled WGS sequence"/>
</dbReference>
<dbReference type="AlphaFoldDB" id="A0AA86TTE8"/>
<sequence>MLTKVNNPICNDIIRIDMNSQCYRGQIQYTDPKNQQKSRDVILKTAFNQKFNDQMDMILMFVPELNAYSTINLQQCIKVVSKYDSEHLVFSNLKSTKPTQLW</sequence>
<reference evidence="2 3" key="2">
    <citation type="submission" date="2024-07" db="EMBL/GenBank/DDBJ databases">
        <authorList>
            <person name="Akdeniz Z."/>
        </authorList>
    </citation>
    <scope>NUCLEOTIDE SEQUENCE [LARGE SCALE GENOMIC DNA]</scope>
</reference>
<reference evidence="1" key="1">
    <citation type="submission" date="2023-06" db="EMBL/GenBank/DDBJ databases">
        <authorList>
            <person name="Kurt Z."/>
        </authorList>
    </citation>
    <scope>NUCLEOTIDE SEQUENCE</scope>
</reference>
<proteinExistence type="predicted"/>
<accession>A0AA86TTE8</accession>
<evidence type="ECO:0000313" key="3">
    <source>
        <dbReference type="Proteomes" id="UP001642409"/>
    </source>
</evidence>
<comment type="caution">
    <text evidence="1">The sequence shown here is derived from an EMBL/GenBank/DDBJ whole genome shotgun (WGS) entry which is preliminary data.</text>
</comment>
<dbReference type="EMBL" id="CATOUU010000366">
    <property type="protein sequence ID" value="CAI9926202.1"/>
    <property type="molecule type" value="Genomic_DNA"/>
</dbReference>
<organism evidence="1">
    <name type="scientific">Hexamita inflata</name>
    <dbReference type="NCBI Taxonomy" id="28002"/>
    <lineage>
        <taxon>Eukaryota</taxon>
        <taxon>Metamonada</taxon>
        <taxon>Diplomonadida</taxon>
        <taxon>Hexamitidae</taxon>
        <taxon>Hexamitinae</taxon>
        <taxon>Hexamita</taxon>
    </lineage>
</organism>